<proteinExistence type="predicted"/>
<organism evidence="2 3">
    <name type="scientific">Phragmitibacter flavus</name>
    <dbReference type="NCBI Taxonomy" id="2576071"/>
    <lineage>
        <taxon>Bacteria</taxon>
        <taxon>Pseudomonadati</taxon>
        <taxon>Verrucomicrobiota</taxon>
        <taxon>Verrucomicrobiia</taxon>
        <taxon>Verrucomicrobiales</taxon>
        <taxon>Verrucomicrobiaceae</taxon>
        <taxon>Phragmitibacter</taxon>
    </lineage>
</organism>
<protein>
    <submittedName>
        <fullName evidence="2">Uncharacterized protein</fullName>
    </submittedName>
</protein>
<feature type="region of interest" description="Disordered" evidence="1">
    <location>
        <begin position="115"/>
        <end position="140"/>
    </location>
</feature>
<dbReference type="Proteomes" id="UP000306196">
    <property type="component" value="Unassembled WGS sequence"/>
</dbReference>
<feature type="compositionally biased region" description="Basic and acidic residues" evidence="1">
    <location>
        <begin position="68"/>
        <end position="79"/>
    </location>
</feature>
<accession>A0A5R8KA58</accession>
<evidence type="ECO:0000256" key="1">
    <source>
        <dbReference type="SAM" id="MobiDB-lite"/>
    </source>
</evidence>
<feature type="region of interest" description="Disordered" evidence="1">
    <location>
        <begin position="67"/>
        <end position="89"/>
    </location>
</feature>
<feature type="compositionally biased region" description="Pro residues" evidence="1">
    <location>
        <begin position="130"/>
        <end position="140"/>
    </location>
</feature>
<reference evidence="2 3" key="1">
    <citation type="submission" date="2019-05" db="EMBL/GenBank/DDBJ databases">
        <title>Verrucobacter flavum gen. nov., sp. nov. a new member of the family Verrucomicrobiaceae.</title>
        <authorList>
            <person name="Szuroczki S."/>
            <person name="Abbaszade G."/>
            <person name="Szabo A."/>
            <person name="Felfoldi T."/>
            <person name="Schumann P."/>
            <person name="Boka K."/>
            <person name="Keki Z."/>
            <person name="Toumi M."/>
            <person name="Toth E."/>
        </authorList>
    </citation>
    <scope>NUCLEOTIDE SEQUENCE [LARGE SCALE GENOMIC DNA]</scope>
    <source>
        <strain evidence="2 3">MG-N-17</strain>
    </source>
</reference>
<evidence type="ECO:0000313" key="3">
    <source>
        <dbReference type="Proteomes" id="UP000306196"/>
    </source>
</evidence>
<evidence type="ECO:0000313" key="2">
    <source>
        <dbReference type="EMBL" id="TLD69157.1"/>
    </source>
</evidence>
<dbReference type="RefSeq" id="WP_138087843.1">
    <property type="nucleotide sequence ID" value="NZ_VAUV01000015.1"/>
</dbReference>
<gene>
    <name evidence="2" type="ORF">FEM03_18835</name>
</gene>
<dbReference type="OrthoDB" id="200016at2"/>
<dbReference type="EMBL" id="VAUV01000015">
    <property type="protein sequence ID" value="TLD69157.1"/>
    <property type="molecule type" value="Genomic_DNA"/>
</dbReference>
<dbReference type="AlphaFoldDB" id="A0A5R8KA58"/>
<comment type="caution">
    <text evidence="2">The sequence shown here is derived from an EMBL/GenBank/DDBJ whole genome shotgun (WGS) entry which is preliminary data.</text>
</comment>
<name>A0A5R8KA58_9BACT</name>
<keyword evidence="3" id="KW-1185">Reference proteome</keyword>
<sequence>MPNRSPIATFLLIVALLRLVGGDLAVLQVAAWSQMIVTRAPVMGVAEAVTTTFDGAHPCQMCTAIQQTREHENTPDKPKQSAPESPTSLAKLLLVEADETKIPAPFQDEFSLTKNQWTLPTLHGQGNGQPPTPPPRDTLA</sequence>